<dbReference type="PRINTS" id="PR00455">
    <property type="entry name" value="HTHTETR"/>
</dbReference>
<dbReference type="InterPro" id="IPR001647">
    <property type="entry name" value="HTH_TetR"/>
</dbReference>
<dbReference type="PANTHER" id="PTHR30055:SF151">
    <property type="entry name" value="TRANSCRIPTIONAL REGULATORY PROTEIN"/>
    <property type="match status" value="1"/>
</dbReference>
<evidence type="ECO:0000256" key="2">
    <source>
        <dbReference type="ARBA" id="ARBA00023125"/>
    </source>
</evidence>
<dbReference type="Proteomes" id="UP000582981">
    <property type="component" value="Unassembled WGS sequence"/>
</dbReference>
<dbReference type="PANTHER" id="PTHR30055">
    <property type="entry name" value="HTH-TYPE TRANSCRIPTIONAL REGULATOR RUTR"/>
    <property type="match status" value="1"/>
</dbReference>
<evidence type="ECO:0000313" key="7">
    <source>
        <dbReference type="EMBL" id="NWB49484.1"/>
    </source>
</evidence>
<evidence type="ECO:0000256" key="1">
    <source>
        <dbReference type="ARBA" id="ARBA00023015"/>
    </source>
</evidence>
<dbReference type="InterPro" id="IPR009057">
    <property type="entry name" value="Homeodomain-like_sf"/>
</dbReference>
<dbReference type="GO" id="GO:0045892">
    <property type="term" value="P:negative regulation of DNA-templated transcription"/>
    <property type="evidence" value="ECO:0007669"/>
    <property type="project" value="InterPro"/>
</dbReference>
<sequence length="237" mass="24768">MTPPSEHRATADTARRGRPPSGSSMLSRPVIVQAAIDVIDAQGAAALSLRSVARRLGVDAKSLYNHIENKEALLDAIAQQVLSRMVVPAATGDLRTDLIAIAHAFRTAALSSHREAVTLVLSRPAELLAHLTPLEATLAALMAAGAKPDWAVHAVRATLAFISGSLLREASTGLTLGADDPAIAGPREAALADLGLAHVALVAPYLSRLDHHREFDFGIGILADAFVRELAQAAAKA</sequence>
<dbReference type="GO" id="GO:0000976">
    <property type="term" value="F:transcription cis-regulatory region binding"/>
    <property type="evidence" value="ECO:0007669"/>
    <property type="project" value="TreeGrafter"/>
</dbReference>
<dbReference type="Pfam" id="PF00440">
    <property type="entry name" value="TetR_N"/>
    <property type="match status" value="1"/>
</dbReference>
<dbReference type="Pfam" id="PF02909">
    <property type="entry name" value="TetR_C_1"/>
    <property type="match status" value="1"/>
</dbReference>
<dbReference type="SUPFAM" id="SSF48498">
    <property type="entry name" value="Tetracyclin repressor-like, C-terminal domain"/>
    <property type="match status" value="1"/>
</dbReference>
<dbReference type="InterPro" id="IPR004111">
    <property type="entry name" value="Repressor_TetR_C"/>
</dbReference>
<dbReference type="Gene3D" id="1.10.357.10">
    <property type="entry name" value="Tetracycline Repressor, domain 2"/>
    <property type="match status" value="1"/>
</dbReference>
<dbReference type="AlphaFoldDB" id="A0A7Y8BMU7"/>
<dbReference type="InterPro" id="IPR036271">
    <property type="entry name" value="Tet_transcr_reg_TetR-rel_C_sf"/>
</dbReference>
<keyword evidence="1" id="KW-0805">Transcription regulation</keyword>
<evidence type="ECO:0000256" key="4">
    <source>
        <dbReference type="PROSITE-ProRule" id="PRU00335"/>
    </source>
</evidence>
<keyword evidence="3" id="KW-0804">Transcription</keyword>
<evidence type="ECO:0000256" key="3">
    <source>
        <dbReference type="ARBA" id="ARBA00023163"/>
    </source>
</evidence>
<evidence type="ECO:0000256" key="5">
    <source>
        <dbReference type="SAM" id="MobiDB-lite"/>
    </source>
</evidence>
<proteinExistence type="predicted"/>
<reference evidence="7 8" key="1">
    <citation type="submission" date="2020-04" db="EMBL/GenBank/DDBJ databases">
        <title>Molecular characterization of pseudomonads from Agaricus bisporus reveal novel blotch 2 pathogens in Western Europe.</title>
        <authorList>
            <person name="Taparia T."/>
            <person name="Krijger M."/>
            <person name="Haynes E."/>
            <person name="Elpinstone J.G."/>
            <person name="Noble R."/>
            <person name="Van Der Wolf J."/>
        </authorList>
    </citation>
    <scope>NUCLEOTIDE SEQUENCE [LARGE SCALE GENOMIC DNA]</scope>
    <source>
        <strain evidence="7 8">F1001</strain>
    </source>
</reference>
<feature type="compositionally biased region" description="Basic and acidic residues" evidence="5">
    <location>
        <begin position="1"/>
        <end position="15"/>
    </location>
</feature>
<comment type="caution">
    <text evidence="7">The sequence shown here is derived from an EMBL/GenBank/DDBJ whole genome shotgun (WGS) entry which is preliminary data.</text>
</comment>
<gene>
    <name evidence="7" type="ORF">HX829_23655</name>
</gene>
<keyword evidence="2 4" id="KW-0238">DNA-binding</keyword>
<evidence type="ECO:0000313" key="8">
    <source>
        <dbReference type="Proteomes" id="UP000582981"/>
    </source>
</evidence>
<dbReference type="PROSITE" id="PS50977">
    <property type="entry name" value="HTH_TETR_2"/>
    <property type="match status" value="1"/>
</dbReference>
<dbReference type="GO" id="GO:0003700">
    <property type="term" value="F:DNA-binding transcription factor activity"/>
    <property type="evidence" value="ECO:0007669"/>
    <property type="project" value="TreeGrafter"/>
</dbReference>
<accession>A0A7Y8BMU7</accession>
<organism evidence="7 8">
    <name type="scientific">Pseudomonas gingeri</name>
    <dbReference type="NCBI Taxonomy" id="117681"/>
    <lineage>
        <taxon>Bacteria</taxon>
        <taxon>Pseudomonadati</taxon>
        <taxon>Pseudomonadota</taxon>
        <taxon>Gammaproteobacteria</taxon>
        <taxon>Pseudomonadales</taxon>
        <taxon>Pseudomonadaceae</taxon>
        <taxon>Pseudomonas</taxon>
    </lineage>
</organism>
<dbReference type="InterPro" id="IPR050109">
    <property type="entry name" value="HTH-type_TetR-like_transc_reg"/>
</dbReference>
<feature type="DNA-binding region" description="H-T-H motif" evidence="4">
    <location>
        <begin position="48"/>
        <end position="67"/>
    </location>
</feature>
<protein>
    <submittedName>
        <fullName evidence="7">TetR family transcriptional regulator</fullName>
    </submittedName>
</protein>
<feature type="region of interest" description="Disordered" evidence="5">
    <location>
        <begin position="1"/>
        <end position="25"/>
    </location>
</feature>
<dbReference type="SUPFAM" id="SSF46689">
    <property type="entry name" value="Homeodomain-like"/>
    <property type="match status" value="1"/>
</dbReference>
<dbReference type="EMBL" id="JACAPU010000030">
    <property type="protein sequence ID" value="NWB49484.1"/>
    <property type="molecule type" value="Genomic_DNA"/>
</dbReference>
<feature type="domain" description="HTH tetR-type" evidence="6">
    <location>
        <begin position="25"/>
        <end position="85"/>
    </location>
</feature>
<dbReference type="Gene3D" id="1.10.10.60">
    <property type="entry name" value="Homeodomain-like"/>
    <property type="match status" value="1"/>
</dbReference>
<evidence type="ECO:0000259" key="6">
    <source>
        <dbReference type="PROSITE" id="PS50977"/>
    </source>
</evidence>
<name>A0A7Y8BMU7_9PSED</name>